<evidence type="ECO:0000313" key="5">
    <source>
        <dbReference type="EMBL" id="PPQ77726.1"/>
    </source>
</evidence>
<dbReference type="STRING" id="93625.A0A409WGT0"/>
<organism evidence="5 6">
    <name type="scientific">Psilocybe cyanescens</name>
    <dbReference type="NCBI Taxonomy" id="93625"/>
    <lineage>
        <taxon>Eukaryota</taxon>
        <taxon>Fungi</taxon>
        <taxon>Dikarya</taxon>
        <taxon>Basidiomycota</taxon>
        <taxon>Agaricomycotina</taxon>
        <taxon>Agaricomycetes</taxon>
        <taxon>Agaricomycetidae</taxon>
        <taxon>Agaricales</taxon>
        <taxon>Agaricineae</taxon>
        <taxon>Strophariaceae</taxon>
        <taxon>Psilocybe</taxon>
    </lineage>
</organism>
<reference evidence="5 6" key="1">
    <citation type="journal article" date="2018" name="Evol. Lett.">
        <title>Horizontal gene cluster transfer increased hallucinogenic mushroom diversity.</title>
        <authorList>
            <person name="Reynolds H.T."/>
            <person name="Vijayakumar V."/>
            <person name="Gluck-Thaler E."/>
            <person name="Korotkin H.B."/>
            <person name="Matheny P.B."/>
            <person name="Slot J.C."/>
        </authorList>
    </citation>
    <scope>NUCLEOTIDE SEQUENCE [LARGE SCALE GENOMIC DNA]</scope>
    <source>
        <strain evidence="5 6">2631</strain>
    </source>
</reference>
<dbReference type="InterPro" id="IPR029058">
    <property type="entry name" value="AB_hydrolase_fold"/>
</dbReference>
<keyword evidence="6" id="KW-1185">Reference proteome</keyword>
<dbReference type="Pfam" id="PF03403">
    <property type="entry name" value="PAF-AH_p_II"/>
    <property type="match status" value="1"/>
</dbReference>
<keyword evidence="3" id="KW-0442">Lipid degradation</keyword>
<comment type="caution">
    <text evidence="5">The sequence shown here is derived from an EMBL/GenBank/DDBJ whole genome shotgun (WGS) entry which is preliminary data.</text>
</comment>
<dbReference type="GO" id="GO:0016042">
    <property type="term" value="P:lipid catabolic process"/>
    <property type="evidence" value="ECO:0007669"/>
    <property type="project" value="UniProtKB-KW"/>
</dbReference>
<evidence type="ECO:0000256" key="1">
    <source>
        <dbReference type="ARBA" id="ARBA00013201"/>
    </source>
</evidence>
<protein>
    <recommendedName>
        <fullName evidence="1">1-alkyl-2-acetylglycerophosphocholine esterase</fullName>
        <ecNumber evidence="1">3.1.1.47</ecNumber>
    </recommendedName>
</protein>
<dbReference type="GO" id="GO:0003847">
    <property type="term" value="F:1-alkyl-2-acetylglycerophosphocholine esterase activity"/>
    <property type="evidence" value="ECO:0007669"/>
    <property type="project" value="UniProtKB-EC"/>
</dbReference>
<dbReference type="PANTHER" id="PTHR10272:SF7">
    <property type="entry name" value="PHOSPHOLIPASE-RELATED"/>
    <property type="match status" value="1"/>
</dbReference>
<gene>
    <name evidence="5" type="ORF">CVT25_011160</name>
</gene>
<dbReference type="EMBL" id="NHYD01003434">
    <property type="protein sequence ID" value="PPQ77726.1"/>
    <property type="molecule type" value="Genomic_DNA"/>
</dbReference>
<evidence type="ECO:0000256" key="3">
    <source>
        <dbReference type="ARBA" id="ARBA00022963"/>
    </source>
</evidence>
<name>A0A409WGT0_PSICY</name>
<sequence>LFLPQIHGRFPVGVTTFATPVRPARPIGTIKLKSNQSQESALYLEEVAFTAYYPADVKATTSKKGVPWFLRPLRESLHGFAAFLGNDVTDIFTDTMADICLRCSKMAVVACSVLLWSTLEGKLKARQSLRATWGLTIPAYPNAPLLSPLRTKELSQWPLVIFSHGLGGGRTAYRSVLPPAGLSLLSSTEMVLALSVCLALGMQTESRNPGRYFTLEKRTYSEDYFIIIMNSNADAVVVGTITMQ</sequence>
<dbReference type="Proteomes" id="UP000283269">
    <property type="component" value="Unassembled WGS sequence"/>
</dbReference>
<evidence type="ECO:0000256" key="4">
    <source>
        <dbReference type="ARBA" id="ARBA00023098"/>
    </source>
</evidence>
<dbReference type="OrthoDB" id="2363873at2759"/>
<feature type="non-terminal residue" evidence="5">
    <location>
        <position position="1"/>
    </location>
</feature>
<accession>A0A409WGT0</accession>
<evidence type="ECO:0000313" key="6">
    <source>
        <dbReference type="Proteomes" id="UP000283269"/>
    </source>
</evidence>
<keyword evidence="2" id="KW-0378">Hydrolase</keyword>
<keyword evidence="4" id="KW-0443">Lipid metabolism</keyword>
<dbReference type="PANTHER" id="PTHR10272">
    <property type="entry name" value="PLATELET-ACTIVATING FACTOR ACETYLHYDROLASE"/>
    <property type="match status" value="1"/>
</dbReference>
<dbReference type="EC" id="3.1.1.47" evidence="1"/>
<evidence type="ECO:0000256" key="2">
    <source>
        <dbReference type="ARBA" id="ARBA00022801"/>
    </source>
</evidence>
<dbReference type="InParanoid" id="A0A409WGT0"/>
<dbReference type="AlphaFoldDB" id="A0A409WGT0"/>
<dbReference type="Gene3D" id="3.40.50.1820">
    <property type="entry name" value="alpha/beta hydrolase"/>
    <property type="match status" value="1"/>
</dbReference>
<proteinExistence type="predicted"/>